<protein>
    <submittedName>
        <fullName evidence="1">Extracellular solute-binding protein</fullName>
    </submittedName>
</protein>
<organism evidence="1">
    <name type="scientific">Caldilineaceae bacterium SB0675_bin_29</name>
    <dbReference type="NCBI Taxonomy" id="2605266"/>
    <lineage>
        <taxon>Bacteria</taxon>
        <taxon>Bacillati</taxon>
        <taxon>Chloroflexota</taxon>
        <taxon>Caldilineae</taxon>
        <taxon>Caldilineales</taxon>
        <taxon>Caldilineaceae</taxon>
    </lineage>
</organism>
<dbReference type="PANTHER" id="PTHR43649:SF12">
    <property type="entry name" value="DIACETYLCHITOBIOSE BINDING PROTEIN DASA"/>
    <property type="match status" value="1"/>
</dbReference>
<dbReference type="InterPro" id="IPR050490">
    <property type="entry name" value="Bact_solute-bd_prot1"/>
</dbReference>
<dbReference type="AlphaFoldDB" id="A0A6B1FVZ1"/>
<evidence type="ECO:0000313" key="1">
    <source>
        <dbReference type="EMBL" id="MYH60799.1"/>
    </source>
</evidence>
<name>A0A6B1FVZ1_9CHLR</name>
<gene>
    <name evidence="1" type="ORF">F4148_03210</name>
</gene>
<sequence>MPIQRSLIVSSDARPRRCNPRIGAALWHIVSRRLSLHFGLLLMAALFSGCDALPFRPRLPELPFLQLRSESRDAARPLKLFFPEEGPTTEALQNQTNSWAEGKQLPVELSTSPAYNQELVDMLSGEDPPDLVVVTAFLFPELAQQGLLAPAEEGLLDPAEFPPQLAAAFTWPIEENVSLRYCLPREVRTLALVYDSAGLEALGLPPPASWESLREAAVGMTDVERNRFGFIEAPDLSRWLPFLYGAGGTIIDENGGLSIDSPAAAAAMDWYIQIFRDNFAGHAGESNNEWAGEVLAKGKGGLTIEGNWIAPYFETQFPAYQYTVAPIPAGPAGLNTSVAFASCYAVSA</sequence>
<dbReference type="Pfam" id="PF01547">
    <property type="entry name" value="SBP_bac_1"/>
    <property type="match status" value="1"/>
</dbReference>
<dbReference type="Gene3D" id="3.40.190.10">
    <property type="entry name" value="Periplasmic binding protein-like II"/>
    <property type="match status" value="1"/>
</dbReference>
<accession>A0A6B1FVZ1</accession>
<reference evidence="1" key="1">
    <citation type="submission" date="2019-09" db="EMBL/GenBank/DDBJ databases">
        <title>Characterisation of the sponge microbiome using genome-centric metagenomics.</title>
        <authorList>
            <person name="Engelberts J.P."/>
            <person name="Robbins S.J."/>
            <person name="De Goeij J.M."/>
            <person name="Aranda M."/>
            <person name="Bell S.C."/>
            <person name="Webster N.S."/>
        </authorList>
    </citation>
    <scope>NUCLEOTIDE SEQUENCE</scope>
    <source>
        <strain evidence="1">SB0675_bin_29</strain>
    </source>
</reference>
<dbReference type="EMBL" id="VYDA01000116">
    <property type="protein sequence ID" value="MYH60799.1"/>
    <property type="molecule type" value="Genomic_DNA"/>
</dbReference>
<dbReference type="PANTHER" id="PTHR43649">
    <property type="entry name" value="ARABINOSE-BINDING PROTEIN-RELATED"/>
    <property type="match status" value="1"/>
</dbReference>
<feature type="non-terminal residue" evidence="1">
    <location>
        <position position="348"/>
    </location>
</feature>
<proteinExistence type="predicted"/>
<comment type="caution">
    <text evidence="1">The sequence shown here is derived from an EMBL/GenBank/DDBJ whole genome shotgun (WGS) entry which is preliminary data.</text>
</comment>
<dbReference type="SUPFAM" id="SSF53850">
    <property type="entry name" value="Periplasmic binding protein-like II"/>
    <property type="match status" value="1"/>
</dbReference>
<dbReference type="InterPro" id="IPR006059">
    <property type="entry name" value="SBP"/>
</dbReference>